<keyword evidence="2" id="KW-1185">Reference proteome</keyword>
<evidence type="ECO:0000313" key="2">
    <source>
        <dbReference type="Proteomes" id="UP001172386"/>
    </source>
</evidence>
<dbReference type="Proteomes" id="UP001172386">
    <property type="component" value="Unassembled WGS sequence"/>
</dbReference>
<accession>A0ACC3A4E5</accession>
<evidence type="ECO:0000313" key="1">
    <source>
        <dbReference type="EMBL" id="KAJ9655192.1"/>
    </source>
</evidence>
<proteinExistence type="predicted"/>
<sequence length="472" mass="53935">MPPTSTSTTTLLPPEAKPPKSKSQPYYSVHPSWQDVVPIAQVDQAGALAAIAYSPRYSEAMSYLRSVMADTEVSERALALTEDLISMNPAHYTVWIYRMRVLRGMWTGAKAAKVDEADEKQEAGDEAGEIDEALWQNIQRELKWLDEVSFRNLKNYQIWHHRHALVDLLPSTPDTTAFTASTPSQSTETTTSDRHKKASTAAPLTEATKTRLLKLVASEQTFLAQILSLDTKNYHVWSYRQWLCMRFPSFLLPSYTSETPSSVAGTYRSHPEVAAIDAMILDDLRNNSAWSHRYFILFGHHELTYSNIHGVILKNVNEERLLHKAGLVDMPLIEAEIEYTKQEIRKAPMNGSSWNYLRGLLSHSALDISTTRDFCEEFLGPEKDLWMDQYVDVESEDSETGEKQTERQQIGVRSSHAVEWLSEIYAAEGTEEGRRRAKECLRSLGEKWDIIRMGYWDFLGEKMEEEWKQKDA</sequence>
<keyword evidence="1" id="KW-0808">Transferase</keyword>
<protein>
    <submittedName>
        <fullName evidence="1">CAAX geranylgeranyltransferase alpha subunit</fullName>
        <ecNumber evidence="1">2.5.1.5</ecNumber>
    </submittedName>
</protein>
<gene>
    <name evidence="1" type="primary">RAM2</name>
    <name evidence="1" type="ORF">H2198_005888</name>
</gene>
<reference evidence="1" key="1">
    <citation type="submission" date="2022-10" db="EMBL/GenBank/DDBJ databases">
        <title>Culturing micro-colonial fungi from biological soil crusts in the Mojave desert and describing Neophaeococcomyces mojavensis, and introducing the new genera and species Taxawa tesnikishii.</title>
        <authorList>
            <person name="Kurbessoian T."/>
            <person name="Stajich J.E."/>
        </authorList>
    </citation>
    <scope>NUCLEOTIDE SEQUENCE</scope>
    <source>
        <strain evidence="1">JES_112</strain>
    </source>
</reference>
<organism evidence="1 2">
    <name type="scientific">Neophaeococcomyces mojaviensis</name>
    <dbReference type="NCBI Taxonomy" id="3383035"/>
    <lineage>
        <taxon>Eukaryota</taxon>
        <taxon>Fungi</taxon>
        <taxon>Dikarya</taxon>
        <taxon>Ascomycota</taxon>
        <taxon>Pezizomycotina</taxon>
        <taxon>Eurotiomycetes</taxon>
        <taxon>Chaetothyriomycetidae</taxon>
        <taxon>Chaetothyriales</taxon>
        <taxon>Chaetothyriales incertae sedis</taxon>
        <taxon>Neophaeococcomyces</taxon>
    </lineage>
</organism>
<name>A0ACC3A4E5_9EURO</name>
<dbReference type="EC" id="2.5.1.5" evidence="1"/>
<comment type="caution">
    <text evidence="1">The sequence shown here is derived from an EMBL/GenBank/DDBJ whole genome shotgun (WGS) entry which is preliminary data.</text>
</comment>
<dbReference type="EMBL" id="JAPDRQ010000102">
    <property type="protein sequence ID" value="KAJ9655192.1"/>
    <property type="molecule type" value="Genomic_DNA"/>
</dbReference>